<name>A0ABV0T5N0_9TELE</name>
<keyword evidence="2" id="KW-1185">Reference proteome</keyword>
<reference evidence="1 2" key="1">
    <citation type="submission" date="2021-06" db="EMBL/GenBank/DDBJ databases">
        <authorList>
            <person name="Palmer J.M."/>
        </authorList>
    </citation>
    <scope>NUCLEOTIDE SEQUENCE [LARGE SCALE GENOMIC DNA]</scope>
    <source>
        <strain evidence="2">if_2019</strain>
        <tissue evidence="1">Muscle</tissue>
    </source>
</reference>
<organism evidence="1 2">
    <name type="scientific">Ilyodon furcidens</name>
    <name type="common">goldbreast splitfin</name>
    <dbReference type="NCBI Taxonomy" id="33524"/>
    <lineage>
        <taxon>Eukaryota</taxon>
        <taxon>Metazoa</taxon>
        <taxon>Chordata</taxon>
        <taxon>Craniata</taxon>
        <taxon>Vertebrata</taxon>
        <taxon>Euteleostomi</taxon>
        <taxon>Actinopterygii</taxon>
        <taxon>Neopterygii</taxon>
        <taxon>Teleostei</taxon>
        <taxon>Neoteleostei</taxon>
        <taxon>Acanthomorphata</taxon>
        <taxon>Ovalentaria</taxon>
        <taxon>Atherinomorphae</taxon>
        <taxon>Cyprinodontiformes</taxon>
        <taxon>Goodeidae</taxon>
        <taxon>Ilyodon</taxon>
    </lineage>
</organism>
<evidence type="ECO:0000313" key="1">
    <source>
        <dbReference type="EMBL" id="MEQ2227376.1"/>
    </source>
</evidence>
<evidence type="ECO:0000313" key="2">
    <source>
        <dbReference type="Proteomes" id="UP001482620"/>
    </source>
</evidence>
<proteinExistence type="predicted"/>
<accession>A0ABV0T5N0</accession>
<dbReference type="Proteomes" id="UP001482620">
    <property type="component" value="Unassembled WGS sequence"/>
</dbReference>
<gene>
    <name evidence="1" type="ORF">ILYODFUR_037107</name>
</gene>
<dbReference type="EMBL" id="JAHRIQ010019529">
    <property type="protein sequence ID" value="MEQ2227376.1"/>
    <property type="molecule type" value="Genomic_DNA"/>
</dbReference>
<comment type="caution">
    <text evidence="1">The sequence shown here is derived from an EMBL/GenBank/DDBJ whole genome shotgun (WGS) entry which is preliminary data.</text>
</comment>
<protein>
    <submittedName>
        <fullName evidence="1">Uncharacterized protein</fullName>
    </submittedName>
</protein>
<sequence length="115" mass="12410">MIDDRMTLSDPVEELCLFASKETLVHCASPVPVVTVVEEIEPLERWGFYTGSGIMGSPLLPSTSCAGSRVNAIYFESSRKVRTAFPVATMAVGPNMCKCSGTMVSSTHDSFNLSK</sequence>